<keyword evidence="6" id="KW-1185">Reference proteome</keyword>
<dbReference type="STRING" id="1764295.A0A5B8MUZ1"/>
<feature type="domain" description="FAM91 N-terminal" evidence="3">
    <location>
        <begin position="15"/>
        <end position="316"/>
    </location>
</feature>
<dbReference type="PANTHER" id="PTHR28441:SF2">
    <property type="entry name" value="PROTEIN FAM91A1"/>
    <property type="match status" value="1"/>
</dbReference>
<feature type="compositionally biased region" description="Low complexity" evidence="2">
    <location>
        <begin position="175"/>
        <end position="191"/>
    </location>
</feature>
<gene>
    <name evidence="5" type="ORF">A3770_12p66240</name>
</gene>
<evidence type="ECO:0000256" key="1">
    <source>
        <dbReference type="ARBA" id="ARBA00010319"/>
    </source>
</evidence>
<feature type="compositionally biased region" description="Basic and acidic residues" evidence="2">
    <location>
        <begin position="355"/>
        <end position="364"/>
    </location>
</feature>
<feature type="region of interest" description="Disordered" evidence="2">
    <location>
        <begin position="175"/>
        <end position="200"/>
    </location>
</feature>
<evidence type="ECO:0000259" key="4">
    <source>
        <dbReference type="Pfam" id="PF14648"/>
    </source>
</evidence>
<organism evidence="5 6">
    <name type="scientific">Chloropicon primus</name>
    <dbReference type="NCBI Taxonomy" id="1764295"/>
    <lineage>
        <taxon>Eukaryota</taxon>
        <taxon>Viridiplantae</taxon>
        <taxon>Chlorophyta</taxon>
        <taxon>Chloropicophyceae</taxon>
        <taxon>Chloropicales</taxon>
        <taxon>Chloropicaceae</taxon>
        <taxon>Chloropicon</taxon>
    </lineage>
</organism>
<feature type="domain" description="FAM91 C-terminal" evidence="4">
    <location>
        <begin position="367"/>
        <end position="668"/>
    </location>
</feature>
<dbReference type="InterPro" id="IPR028097">
    <property type="entry name" value="FAM91_C_dom"/>
</dbReference>
<dbReference type="AlphaFoldDB" id="A0A5B8MUZ1"/>
<dbReference type="Pfam" id="PF14648">
    <property type="entry name" value="FAM91_C"/>
    <property type="match status" value="1"/>
</dbReference>
<proteinExistence type="inferred from homology"/>
<dbReference type="InterPro" id="IPR039199">
    <property type="entry name" value="FAM91"/>
</dbReference>
<sequence length="813" mass="88804">MADESIVRAVTSGKLYGDLPPRARDLISRSAWNKKVSDACAKRRLRWDGLPGLKEACPRESEYYLEVIRISTQRQQVFPYHLADFLSVTPFVYYVRVLKEVLKKDQSYSQVPNFTAADMVRVTGVGRDQYVPLLQACKAKRLLWKVNRESAIRDQLPTEPMDLMAEPWWTLRPVGPVSGSQGGPASSSQEGDLSEGEKGFLQKVSESPQTIDSLSSAEQKAWKALYKKSLVRVDVPIGEDDCIAVPPLEGFVSNKDGTGEDGDPVEKLLYGMFFAASARTTIRELAHVLDAPISEVREAASVACRLGFARRTTQERRVSISQMIQSPDAPGFVTSPSTSEQMADGFGGEASALSERSDAAEESNRPRGIAFVVDTEVTATLMMGSLLKDQRHAVTLFEAGKLSGRLAVRELLDELSRVPSTGEGEIQFLVDQIKSLEFVLKVISTVDSRETEVVSGSNPEIDILRYEVLADLPASTLKRMLSQHYFLVVFMAKTPLPLLKVPVSAEGPVLHGFPSEMAAMPWMQLLMYDKLQSGPVSIAFPKGVQLKSLPRKFSGAEQLLVEFWMEEGERLQAERLILRASTALGVINHALLRSAILVQMIGKDSIGAGKGELVTAEVALPLRGQKEPVTLGPESESLNDLRDHKDVRKLSSLYDFENAIGYLTLLRVGTSPSDGQGVFEADWKVKGIEFGIPLHSLELCEQVCSRCTDSGALAEENLTSFKQAMLRLKGDLESLAQRFCSQSTPDCAEESYLPSVPVLFDGASLSSWTDAVEGGDQDAPPEGSPLRGPLTDAPAPPAPAPAPATPPLIDLLL</sequence>
<dbReference type="PANTHER" id="PTHR28441">
    <property type="entry name" value="PROTEIN FAM91A1"/>
    <property type="match status" value="1"/>
</dbReference>
<evidence type="ECO:0000259" key="3">
    <source>
        <dbReference type="Pfam" id="PF14647"/>
    </source>
</evidence>
<evidence type="ECO:0000313" key="5">
    <source>
        <dbReference type="EMBL" id="QDZ24106.1"/>
    </source>
</evidence>
<accession>A0A5B8MUZ1</accession>
<evidence type="ECO:0000313" key="6">
    <source>
        <dbReference type="Proteomes" id="UP000316726"/>
    </source>
</evidence>
<dbReference type="OrthoDB" id="275996at2759"/>
<evidence type="ECO:0000256" key="2">
    <source>
        <dbReference type="SAM" id="MobiDB-lite"/>
    </source>
</evidence>
<name>A0A5B8MUZ1_9CHLO</name>
<dbReference type="Proteomes" id="UP000316726">
    <property type="component" value="Chromosome 12"/>
</dbReference>
<feature type="compositionally biased region" description="Pro residues" evidence="2">
    <location>
        <begin position="794"/>
        <end position="806"/>
    </location>
</feature>
<protein>
    <submittedName>
        <fullName evidence="5">FAM91A1-like protein</fullName>
    </submittedName>
</protein>
<reference evidence="5 6" key="1">
    <citation type="submission" date="2018-07" db="EMBL/GenBank/DDBJ databases">
        <title>The complete nuclear genome of the prasinophyte Chloropicon primus (CCMP1205).</title>
        <authorList>
            <person name="Pombert J.-F."/>
            <person name="Otis C."/>
            <person name="Turmel M."/>
            <person name="Lemieux C."/>
        </authorList>
    </citation>
    <scope>NUCLEOTIDE SEQUENCE [LARGE SCALE GENOMIC DNA]</scope>
    <source>
        <strain evidence="5 6">CCMP1205</strain>
    </source>
</reference>
<comment type="similarity">
    <text evidence="1">Belongs to the FAM91 family.</text>
</comment>
<feature type="region of interest" description="Disordered" evidence="2">
    <location>
        <begin position="769"/>
        <end position="809"/>
    </location>
</feature>
<dbReference type="InterPro" id="IPR028091">
    <property type="entry name" value="FAM91_N_dom"/>
</dbReference>
<dbReference type="Pfam" id="PF14647">
    <property type="entry name" value="FAM91_N"/>
    <property type="match status" value="1"/>
</dbReference>
<dbReference type="EMBL" id="CP031045">
    <property type="protein sequence ID" value="QDZ24106.1"/>
    <property type="molecule type" value="Genomic_DNA"/>
</dbReference>
<feature type="region of interest" description="Disordered" evidence="2">
    <location>
        <begin position="319"/>
        <end position="364"/>
    </location>
</feature>